<name>A0A1F6DLT0_9BACT</name>
<dbReference type="Pfam" id="PF13847">
    <property type="entry name" value="Methyltransf_31"/>
    <property type="match status" value="1"/>
</dbReference>
<evidence type="ECO:0000313" key="2">
    <source>
        <dbReference type="EMBL" id="OGG62395.1"/>
    </source>
</evidence>
<dbReference type="Gene3D" id="3.40.50.150">
    <property type="entry name" value="Vaccinia Virus protein VP39"/>
    <property type="match status" value="1"/>
</dbReference>
<dbReference type="InterPro" id="IPR025714">
    <property type="entry name" value="Methyltranfer_dom"/>
</dbReference>
<dbReference type="STRING" id="1798495.A3C19_00435"/>
<gene>
    <name evidence="2" type="ORF">A3C19_00435</name>
</gene>
<sequence>MTAHFSSPRENVLQLGLHEGMKVADLGAGSGHYARAAAASVGPSGKVYAIDVQEDVLKHLKLNSHAHHQGIIETVWGDIEKLGGIHLRDASLDAAILANTLFQVENRFGLLGEIKRVLKAGGMLMVVDWAGSYGGMGPTPEKVVPEHEAEAFFINGGFHKVKSFRAGPHHYGIIFTSP</sequence>
<reference evidence="2 3" key="1">
    <citation type="journal article" date="2016" name="Nat. Commun.">
        <title>Thousands of microbial genomes shed light on interconnected biogeochemical processes in an aquifer system.</title>
        <authorList>
            <person name="Anantharaman K."/>
            <person name="Brown C.T."/>
            <person name="Hug L.A."/>
            <person name="Sharon I."/>
            <person name="Castelle C.J."/>
            <person name="Probst A.J."/>
            <person name="Thomas B.C."/>
            <person name="Singh A."/>
            <person name="Wilkins M.J."/>
            <person name="Karaoz U."/>
            <person name="Brodie E.L."/>
            <person name="Williams K.H."/>
            <person name="Hubbard S.S."/>
            <person name="Banfield J.F."/>
        </authorList>
    </citation>
    <scope>NUCLEOTIDE SEQUENCE [LARGE SCALE GENOMIC DNA]</scope>
</reference>
<protein>
    <recommendedName>
        <fullName evidence="1">Methyltransferase domain-containing protein</fullName>
    </recommendedName>
</protein>
<organism evidence="2 3">
    <name type="scientific">Candidatus Kaiserbacteria bacterium RIFCSPHIGHO2_02_FULL_54_22</name>
    <dbReference type="NCBI Taxonomy" id="1798495"/>
    <lineage>
        <taxon>Bacteria</taxon>
        <taxon>Candidatus Kaiseribacteriota</taxon>
    </lineage>
</organism>
<evidence type="ECO:0000259" key="1">
    <source>
        <dbReference type="Pfam" id="PF13847"/>
    </source>
</evidence>
<evidence type="ECO:0000313" key="3">
    <source>
        <dbReference type="Proteomes" id="UP000178532"/>
    </source>
</evidence>
<feature type="domain" description="Methyltransferase" evidence="1">
    <location>
        <begin position="18"/>
        <end position="130"/>
    </location>
</feature>
<dbReference type="InterPro" id="IPR029063">
    <property type="entry name" value="SAM-dependent_MTases_sf"/>
</dbReference>
<dbReference type="PANTHER" id="PTHR44068:SF11">
    <property type="entry name" value="GERANYL DIPHOSPHATE 2-C-METHYLTRANSFERASE"/>
    <property type="match status" value="1"/>
</dbReference>
<dbReference type="InterPro" id="IPR050447">
    <property type="entry name" value="Erg6_SMT_methyltransf"/>
</dbReference>
<dbReference type="CDD" id="cd02440">
    <property type="entry name" value="AdoMet_MTases"/>
    <property type="match status" value="1"/>
</dbReference>
<dbReference type="SUPFAM" id="SSF53335">
    <property type="entry name" value="S-adenosyl-L-methionine-dependent methyltransferases"/>
    <property type="match status" value="1"/>
</dbReference>
<comment type="caution">
    <text evidence="2">The sequence shown here is derived from an EMBL/GenBank/DDBJ whole genome shotgun (WGS) entry which is preliminary data.</text>
</comment>
<proteinExistence type="predicted"/>
<dbReference type="Proteomes" id="UP000178532">
    <property type="component" value="Unassembled WGS sequence"/>
</dbReference>
<accession>A0A1F6DLT0</accession>
<dbReference type="PANTHER" id="PTHR44068">
    <property type="entry name" value="ZGC:194242"/>
    <property type="match status" value="1"/>
</dbReference>
<dbReference type="EMBL" id="MFLI01000007">
    <property type="protein sequence ID" value="OGG62395.1"/>
    <property type="molecule type" value="Genomic_DNA"/>
</dbReference>
<dbReference type="AlphaFoldDB" id="A0A1F6DLT0"/>